<gene>
    <name evidence="12" type="ORF">BASA50_008173</name>
</gene>
<comment type="similarity">
    <text evidence="9">Belongs to the chloride channel (TC 2.A.49) family.</text>
</comment>
<dbReference type="PANTHER" id="PTHR45711">
    <property type="entry name" value="CHLORIDE CHANNEL PROTEIN"/>
    <property type="match status" value="1"/>
</dbReference>
<dbReference type="SUPFAM" id="SSF54631">
    <property type="entry name" value="CBS-domain pair"/>
    <property type="match status" value="1"/>
</dbReference>
<keyword evidence="3 9" id="KW-0812">Transmembrane</keyword>
<dbReference type="InterPro" id="IPR046342">
    <property type="entry name" value="CBS_dom_sf"/>
</dbReference>
<evidence type="ECO:0000256" key="9">
    <source>
        <dbReference type="RuleBase" id="RU361221"/>
    </source>
</evidence>
<evidence type="ECO:0000259" key="11">
    <source>
        <dbReference type="PROSITE" id="PS51371"/>
    </source>
</evidence>
<feature type="transmembrane region" description="Helical" evidence="9">
    <location>
        <begin position="588"/>
        <end position="612"/>
    </location>
</feature>
<feature type="transmembrane region" description="Helical" evidence="9">
    <location>
        <begin position="618"/>
        <end position="637"/>
    </location>
</feature>
<dbReference type="Gene3D" id="3.90.1280.20">
    <property type="match status" value="1"/>
</dbReference>
<dbReference type="PROSITE" id="PS51371">
    <property type="entry name" value="CBS"/>
    <property type="match status" value="1"/>
</dbReference>
<protein>
    <recommendedName>
        <fullName evidence="9">Chloride channel protein</fullName>
    </recommendedName>
</protein>
<dbReference type="PANTHER" id="PTHR45711:SF9">
    <property type="entry name" value="ANION_PROTON EXCHANGE TRANSPORTER GEF1"/>
    <property type="match status" value="1"/>
</dbReference>
<feature type="transmembrane region" description="Helical" evidence="9">
    <location>
        <begin position="695"/>
        <end position="716"/>
    </location>
</feature>
<feature type="transmembrane region" description="Helical" evidence="9">
    <location>
        <begin position="495"/>
        <end position="518"/>
    </location>
</feature>
<keyword evidence="4 9" id="KW-1133">Transmembrane helix</keyword>
<evidence type="ECO:0000256" key="3">
    <source>
        <dbReference type="ARBA" id="ARBA00022692"/>
    </source>
</evidence>
<dbReference type="Gene3D" id="1.10.3080.10">
    <property type="entry name" value="Clc chloride channel"/>
    <property type="match status" value="1"/>
</dbReference>
<name>A0ABQ8F826_9FUNG</name>
<accession>A0ABQ8F826</accession>
<feature type="transmembrane region" description="Helical" evidence="9">
    <location>
        <begin position="424"/>
        <end position="448"/>
    </location>
</feature>
<dbReference type="CDD" id="cd03684">
    <property type="entry name" value="ClC_3_like"/>
    <property type="match status" value="1"/>
</dbReference>
<feature type="region of interest" description="Disordered" evidence="10">
    <location>
        <begin position="160"/>
        <end position="192"/>
    </location>
</feature>
<evidence type="ECO:0000256" key="6">
    <source>
        <dbReference type="ARBA" id="ARBA00023136"/>
    </source>
</evidence>
<keyword evidence="5 9" id="KW-0406">Ion transport</keyword>
<evidence type="ECO:0000256" key="8">
    <source>
        <dbReference type="PROSITE-ProRule" id="PRU00703"/>
    </source>
</evidence>
<evidence type="ECO:0000313" key="13">
    <source>
        <dbReference type="Proteomes" id="UP001648503"/>
    </source>
</evidence>
<dbReference type="InterPro" id="IPR001807">
    <property type="entry name" value="ClC"/>
</dbReference>
<proteinExistence type="inferred from homology"/>
<dbReference type="SUPFAM" id="SSF81340">
    <property type="entry name" value="Clc chloride channel"/>
    <property type="match status" value="1"/>
</dbReference>
<dbReference type="InterPro" id="IPR014743">
    <property type="entry name" value="Cl-channel_core"/>
</dbReference>
<evidence type="ECO:0000313" key="12">
    <source>
        <dbReference type="EMBL" id="KAH6592240.1"/>
    </source>
</evidence>
<reference evidence="12 13" key="1">
    <citation type="submission" date="2021-02" db="EMBL/GenBank/DDBJ databases">
        <title>Variation within the Batrachochytrium salamandrivorans European outbreak.</title>
        <authorList>
            <person name="Kelly M."/>
            <person name="Pasmans F."/>
            <person name="Shea T.P."/>
            <person name="Munoz J.F."/>
            <person name="Carranza S."/>
            <person name="Cuomo C.A."/>
            <person name="Martel A."/>
        </authorList>
    </citation>
    <scope>NUCLEOTIDE SEQUENCE [LARGE SCALE GENOMIC DNA]</scope>
    <source>
        <strain evidence="12 13">AMFP18/2</strain>
    </source>
</reference>
<evidence type="ECO:0000256" key="4">
    <source>
        <dbReference type="ARBA" id="ARBA00022989"/>
    </source>
</evidence>
<evidence type="ECO:0000256" key="7">
    <source>
        <dbReference type="ARBA" id="ARBA00023214"/>
    </source>
</evidence>
<keyword evidence="13" id="KW-1185">Reference proteome</keyword>
<organism evidence="12 13">
    <name type="scientific">Batrachochytrium salamandrivorans</name>
    <dbReference type="NCBI Taxonomy" id="1357716"/>
    <lineage>
        <taxon>Eukaryota</taxon>
        <taxon>Fungi</taxon>
        <taxon>Fungi incertae sedis</taxon>
        <taxon>Chytridiomycota</taxon>
        <taxon>Chytridiomycota incertae sedis</taxon>
        <taxon>Chytridiomycetes</taxon>
        <taxon>Rhizophydiales</taxon>
        <taxon>Rhizophydiales incertae sedis</taxon>
        <taxon>Batrachochytrium</taxon>
    </lineage>
</organism>
<dbReference type="InterPro" id="IPR000644">
    <property type="entry name" value="CBS_dom"/>
</dbReference>
<keyword evidence="6 9" id="KW-0472">Membrane</keyword>
<dbReference type="Gene3D" id="3.10.580.20">
    <property type="match status" value="1"/>
</dbReference>
<keyword evidence="8" id="KW-0129">CBS domain</keyword>
<feature type="compositionally biased region" description="Low complexity" evidence="10">
    <location>
        <begin position="160"/>
        <end position="173"/>
    </location>
</feature>
<keyword evidence="7 9" id="KW-0868">Chloride</keyword>
<evidence type="ECO:0000256" key="2">
    <source>
        <dbReference type="ARBA" id="ARBA00022448"/>
    </source>
</evidence>
<dbReference type="Proteomes" id="UP001648503">
    <property type="component" value="Unassembled WGS sequence"/>
</dbReference>
<evidence type="ECO:0000256" key="1">
    <source>
        <dbReference type="ARBA" id="ARBA00004141"/>
    </source>
</evidence>
<feature type="transmembrane region" description="Helical" evidence="9">
    <location>
        <begin position="665"/>
        <end position="689"/>
    </location>
</feature>
<feature type="region of interest" description="Disordered" evidence="10">
    <location>
        <begin position="999"/>
        <end position="1021"/>
    </location>
</feature>
<evidence type="ECO:0000256" key="10">
    <source>
        <dbReference type="SAM" id="MobiDB-lite"/>
    </source>
</evidence>
<comment type="caution">
    <text evidence="12">The sequence shown here is derived from an EMBL/GenBank/DDBJ whole genome shotgun (WGS) entry which is preliminary data.</text>
</comment>
<feature type="region of interest" description="Disordered" evidence="10">
    <location>
        <begin position="1"/>
        <end position="20"/>
    </location>
</feature>
<comment type="caution">
    <text evidence="9">Lacks conserved residue(s) required for the propagation of feature annotation.</text>
</comment>
<feature type="transmembrane region" description="Helical" evidence="9">
    <location>
        <begin position="247"/>
        <end position="271"/>
    </location>
</feature>
<evidence type="ECO:0000256" key="5">
    <source>
        <dbReference type="ARBA" id="ARBA00023065"/>
    </source>
</evidence>
<dbReference type="EMBL" id="JAFCIX010000386">
    <property type="protein sequence ID" value="KAH6592240.1"/>
    <property type="molecule type" value="Genomic_DNA"/>
</dbReference>
<keyword evidence="2 9" id="KW-0813">Transport</keyword>
<feature type="transmembrane region" description="Helical" evidence="9">
    <location>
        <begin position="322"/>
        <end position="347"/>
    </location>
</feature>
<feature type="domain" description="CBS" evidence="11">
    <location>
        <begin position="749"/>
        <end position="813"/>
    </location>
</feature>
<dbReference type="Pfam" id="PF00654">
    <property type="entry name" value="Voltage_CLC"/>
    <property type="match status" value="1"/>
</dbReference>
<dbReference type="PRINTS" id="PR00762">
    <property type="entry name" value="CLCHANNEL"/>
</dbReference>
<feature type="transmembrane region" description="Helical" evidence="9">
    <location>
        <begin position="538"/>
        <end position="557"/>
    </location>
</feature>
<sequence length="1021" mass="111459">MDTHSSQQTKNTSNSRNRISLNATTLRQAGLASFPPLPPAADAFTATVVLPTTDSHASHLYQPSAHLAQQSPNSFLMSDLQPLPHPYSSTSSFNAASNDSSSLLHPQDHLADAVRGLSAPMAAAAASALWLLPHPQLQKTSLSDPLNRLRRRDLDAHSSSLNSQSLLSPNSESDGIDGQDVSSPFRDQSDMDQDGVQDLVLPYEDFTTIDWMRDLMRDHRRKHRLISCRQPGWVSYLYSQFDSTQSWILVSMIGIVIGLVAAWIDIVAAWLTDFKQGVCITEWYLSKDICCTGLTRTDGYCRDFRPWSWVIFGAESNVLVNFVLYGACSVIFAGCSALMVARLANYAAGSGAAEIKTILGGFIIKEFLGLRTLVVKSISLPLAVASGLAVGKEGPMVHIACSIGNIFPRLFPKYKDNEARKREILSASAAAGIAVAFGSPIGGVLFSLEELSSFFPSKTMLSSFFCALVSRVTLQFVDPYRGKRVMFQVTLSRNWYFFEMIFFVLLGVMGGLTGALVIRCNLWFQALRRNDPWFKSNPVREVIGIALLTAIVGYMNVFTRIDNLELLETLFKECTHDSDSIGLCNPQFGYTLVALVFALVIKTCLTIITLGIKVPAGIFIPAMVWGSLFGRILGIVVNQWQLAYSHLDLFVDCPPELPCVTPGMYALLGAMAGLGGVTKLTVSLTVIMFELTGTLNYIIPCMVTVMVAKLVGDMFGRGGMAEVMIRINRFPFLDPRAEEVIGRKICEAMTSIDHLVCFTGTGMTLADIDTMLDTYEYQGFPIIHSDVDTSLVGYITRGDLLYAIDKARLHHPVGSNTLVFFDNPDFWSSSRGDGQPGYVRGIGTPEFARRSPSTTSPVSNTVNFAYYVDQTPLGVDSTVPIEFVIDLFKKLGPRVIIIKEAGCLKGLITKKDLLATIYSMDDMMSSVRLASGSVTDVTLSADNTASSVRTSLASFGSVKPPEVDQSQEGGVQVDEESWQYVSRVDGTSGSREGDAVGLLSRVGSGSDTPGAHPYDRESYLI</sequence>
<comment type="subcellular location">
    <subcellularLocation>
        <location evidence="1 9">Membrane</location>
        <topology evidence="1 9">Multi-pass membrane protein</topology>
    </subcellularLocation>
</comment>